<proteinExistence type="inferred from homology"/>
<evidence type="ECO:0000256" key="1">
    <source>
        <dbReference type="ARBA" id="ARBA00010169"/>
    </source>
</evidence>
<dbReference type="EMBL" id="CP073041">
    <property type="protein sequence ID" value="UXE58414.1"/>
    <property type="molecule type" value="Genomic_DNA"/>
</dbReference>
<dbReference type="PANTHER" id="PTHR23419:SF8">
    <property type="entry name" value="FI09726P"/>
    <property type="match status" value="1"/>
</dbReference>
<reference evidence="2" key="1">
    <citation type="submission" date="2021-04" db="EMBL/GenBank/DDBJ databases">
        <title>Genome sequence of Woronichinia naegeliana from Washington state freshwater lake bloom.</title>
        <authorList>
            <person name="Dreher T.W."/>
        </authorList>
    </citation>
    <scope>NUCLEOTIDE SEQUENCE</scope>
    <source>
        <strain evidence="2">WA131</strain>
    </source>
</reference>
<dbReference type="AlphaFoldDB" id="A0A977KRR5"/>
<dbReference type="InterPro" id="IPR015867">
    <property type="entry name" value="N-reg_PII/ATP_PRibTrfase_C"/>
</dbReference>
<gene>
    <name evidence="2" type="ORF">KA717_20255</name>
</gene>
<sequence length="112" mass="12347">MTENSPETRNYGVVLVTTSSSTEAEAIAAALIESQLAACVSIFPIQSIYRWQGAIAKESEWQLLIKTDLSCLRELENQIKRLHSYEVPEIIALPIVSGSMSYLAWLGNSLST</sequence>
<dbReference type="InterPro" id="IPR011322">
    <property type="entry name" value="N-reg_PII-like_a/b"/>
</dbReference>
<dbReference type="KEGG" id="wna:KA717_20255"/>
<dbReference type="SUPFAM" id="SSF54913">
    <property type="entry name" value="GlnB-like"/>
    <property type="match status" value="1"/>
</dbReference>
<dbReference type="PANTHER" id="PTHR23419">
    <property type="entry name" value="DIVALENT CATION TOLERANCE CUTA-RELATED"/>
    <property type="match status" value="1"/>
</dbReference>
<dbReference type="Proteomes" id="UP001065613">
    <property type="component" value="Chromosome"/>
</dbReference>
<comment type="similarity">
    <text evidence="1">Belongs to the CutA family.</text>
</comment>
<protein>
    <submittedName>
        <fullName evidence="2">Divalent-cation tolerance protein CutA</fullName>
    </submittedName>
</protein>
<dbReference type="Pfam" id="PF03091">
    <property type="entry name" value="CutA1"/>
    <property type="match status" value="1"/>
</dbReference>
<dbReference type="GO" id="GO:0010038">
    <property type="term" value="P:response to metal ion"/>
    <property type="evidence" value="ECO:0007669"/>
    <property type="project" value="InterPro"/>
</dbReference>
<dbReference type="InterPro" id="IPR004323">
    <property type="entry name" value="Ion_tolerance_CutA"/>
</dbReference>
<organism evidence="2">
    <name type="scientific">Woronichinia naegeliana WA131</name>
    <dbReference type="NCBI Taxonomy" id="2824559"/>
    <lineage>
        <taxon>Bacteria</taxon>
        <taxon>Bacillati</taxon>
        <taxon>Cyanobacteriota</taxon>
        <taxon>Cyanophyceae</taxon>
        <taxon>Synechococcales</taxon>
        <taxon>Coelosphaeriaceae</taxon>
        <taxon>Woronichinia</taxon>
    </lineage>
</organism>
<accession>A0A977KRR5</accession>
<dbReference type="GO" id="GO:0005507">
    <property type="term" value="F:copper ion binding"/>
    <property type="evidence" value="ECO:0007669"/>
    <property type="project" value="TreeGrafter"/>
</dbReference>
<evidence type="ECO:0000313" key="2">
    <source>
        <dbReference type="EMBL" id="UXE58414.1"/>
    </source>
</evidence>
<name>A0A977KRR5_9CYAN</name>
<dbReference type="Gene3D" id="3.30.70.120">
    <property type="match status" value="1"/>
</dbReference>